<comment type="caution">
    <text evidence="2">The sequence shown here is derived from an EMBL/GenBank/DDBJ whole genome shotgun (WGS) entry which is preliminary data.</text>
</comment>
<protein>
    <submittedName>
        <fullName evidence="2">Uncharacterized protein</fullName>
    </submittedName>
</protein>
<name>A0A1Y3CFD2_9GAMM</name>
<reference evidence="2 3" key="1">
    <citation type="submission" date="2017-04" db="EMBL/GenBank/DDBJ databases">
        <title>High diversity of culturable Acinetobacter species in natural soil and water ecosystems.</title>
        <authorList>
            <person name="Nemec A."/>
            <person name="Radolfova-Krizova L."/>
        </authorList>
    </citation>
    <scope>NUCLEOTIDE SEQUENCE [LARGE SCALE GENOMIC DNA]</scope>
    <source>
        <strain evidence="2 3">ANC 4999</strain>
    </source>
</reference>
<dbReference type="RefSeq" id="WP_086204390.1">
    <property type="nucleotide sequence ID" value="NZ_NEGB01000008.1"/>
</dbReference>
<feature type="chain" id="PRO_5012327757" evidence="1">
    <location>
        <begin position="18"/>
        <end position="162"/>
    </location>
</feature>
<dbReference type="STRING" id="1977882.B9T28_12875"/>
<dbReference type="Proteomes" id="UP000242765">
    <property type="component" value="Unassembled WGS sequence"/>
</dbReference>
<organism evidence="2 3">
    <name type="scientific">Acinetobacter silvestris</name>
    <dbReference type="NCBI Taxonomy" id="1977882"/>
    <lineage>
        <taxon>Bacteria</taxon>
        <taxon>Pseudomonadati</taxon>
        <taxon>Pseudomonadota</taxon>
        <taxon>Gammaproteobacteria</taxon>
        <taxon>Moraxellales</taxon>
        <taxon>Moraxellaceae</taxon>
        <taxon>Acinetobacter</taxon>
    </lineage>
</organism>
<keyword evidence="3" id="KW-1185">Reference proteome</keyword>
<feature type="signal peptide" evidence="1">
    <location>
        <begin position="1"/>
        <end position="17"/>
    </location>
</feature>
<dbReference type="AlphaFoldDB" id="A0A1Y3CFD2"/>
<sequence length="162" mass="19028">MRISLLFIFFCSSVLNAEVPPKDFYMKETYNKFLKEDMGDTYYIEKRINNNFVAVIEEYSKKNNKLIKKNESVYINPIVLKSYNDYYQITKTSDYENGKISSTSYSVGNSNNCFVKCGVEVFYKDSKVLKKIKYPSCLSLLNMETRKLDYKNSYVEKNCIPN</sequence>
<accession>A0A1Y3CFD2</accession>
<dbReference type="OrthoDB" id="6693346at2"/>
<evidence type="ECO:0000256" key="1">
    <source>
        <dbReference type="SAM" id="SignalP"/>
    </source>
</evidence>
<evidence type="ECO:0000313" key="2">
    <source>
        <dbReference type="EMBL" id="OTG63873.1"/>
    </source>
</evidence>
<evidence type="ECO:0000313" key="3">
    <source>
        <dbReference type="Proteomes" id="UP000242765"/>
    </source>
</evidence>
<gene>
    <name evidence="2" type="ORF">B9T28_12875</name>
</gene>
<keyword evidence="1" id="KW-0732">Signal</keyword>
<proteinExistence type="predicted"/>
<dbReference type="EMBL" id="NEGB01000008">
    <property type="protein sequence ID" value="OTG63873.1"/>
    <property type="molecule type" value="Genomic_DNA"/>
</dbReference>